<dbReference type="STRING" id="1034346.GCA_000313565_00800"/>
<comment type="caution">
    <text evidence="1">The sequence shown here is derived from an EMBL/GenBank/DDBJ whole genome shotgun (WGS) entry which is preliminary data.</text>
</comment>
<reference evidence="1 2" key="1">
    <citation type="submission" date="2018-05" db="EMBL/GenBank/DDBJ databases">
        <title>Genomic Encyclopedia of Type Strains, Phase IV (KMG-IV): sequencing the most valuable type-strain genomes for metagenomic binning, comparative biology and taxonomic classification.</title>
        <authorList>
            <person name="Goeker M."/>
        </authorList>
    </citation>
    <scope>NUCLEOTIDE SEQUENCE [LARGE SCALE GENOMIC DNA]</scope>
    <source>
        <strain evidence="1 2">JC118</strain>
    </source>
</reference>
<evidence type="ECO:0008006" key="3">
    <source>
        <dbReference type="Google" id="ProtNLM"/>
    </source>
</evidence>
<name>A0A318KP25_9FIRM</name>
<evidence type="ECO:0000313" key="2">
    <source>
        <dbReference type="Proteomes" id="UP000247612"/>
    </source>
</evidence>
<organism evidence="1 2">
    <name type="scientific">Dielma fastidiosa</name>
    <dbReference type="NCBI Taxonomy" id="1034346"/>
    <lineage>
        <taxon>Bacteria</taxon>
        <taxon>Bacillati</taxon>
        <taxon>Bacillota</taxon>
        <taxon>Erysipelotrichia</taxon>
        <taxon>Erysipelotrichales</taxon>
        <taxon>Erysipelotrichaceae</taxon>
        <taxon>Dielma</taxon>
    </lineage>
</organism>
<dbReference type="RefSeq" id="WP_022937112.1">
    <property type="nucleotide sequence ID" value="NZ_CABKRQ010000002.1"/>
</dbReference>
<accession>A0A318KP25</accession>
<dbReference type="EMBL" id="QJKH01000005">
    <property type="protein sequence ID" value="PXX79734.1"/>
    <property type="molecule type" value="Genomic_DNA"/>
</dbReference>
<sequence>METTIQLFNEVSLSYDADGNANIADSRTVFAEVCSIGSNEFYKAAVNGLKASKMFRVFFADYHNENMVLFNHEVQAVYRTYYDEKSDKYELYCNEV</sequence>
<protein>
    <recommendedName>
        <fullName evidence="3">Phage head-tail adapter protein</fullName>
    </recommendedName>
</protein>
<evidence type="ECO:0000313" key="1">
    <source>
        <dbReference type="EMBL" id="PXX79734.1"/>
    </source>
</evidence>
<dbReference type="AlphaFoldDB" id="A0A318KP25"/>
<dbReference type="Proteomes" id="UP000247612">
    <property type="component" value="Unassembled WGS sequence"/>
</dbReference>
<proteinExistence type="predicted"/>
<dbReference type="OrthoDB" id="2051942at2"/>
<gene>
    <name evidence="1" type="ORF">DES51_105208</name>
</gene>
<keyword evidence="2" id="KW-1185">Reference proteome</keyword>